<dbReference type="SUPFAM" id="SSF53448">
    <property type="entry name" value="Nucleotide-diphospho-sugar transferases"/>
    <property type="match status" value="1"/>
</dbReference>
<name>A0A6A6UJN1_9PEZI</name>
<organism evidence="2 3">
    <name type="scientific">Microthyrium microscopicum</name>
    <dbReference type="NCBI Taxonomy" id="703497"/>
    <lineage>
        <taxon>Eukaryota</taxon>
        <taxon>Fungi</taxon>
        <taxon>Dikarya</taxon>
        <taxon>Ascomycota</taxon>
        <taxon>Pezizomycotina</taxon>
        <taxon>Dothideomycetes</taxon>
        <taxon>Dothideomycetes incertae sedis</taxon>
        <taxon>Microthyriales</taxon>
        <taxon>Microthyriaceae</taxon>
        <taxon>Microthyrium</taxon>
    </lineage>
</organism>
<protein>
    <submittedName>
        <fullName evidence="2">Family 69 glycosyltransferase</fullName>
    </submittedName>
</protein>
<dbReference type="AlphaFoldDB" id="A0A6A6UJN1"/>
<dbReference type="OrthoDB" id="262547at2759"/>
<proteinExistence type="predicted"/>
<dbReference type="InterPro" id="IPR029044">
    <property type="entry name" value="Nucleotide-diphossugar_trans"/>
</dbReference>
<evidence type="ECO:0000313" key="3">
    <source>
        <dbReference type="Proteomes" id="UP000799302"/>
    </source>
</evidence>
<accession>A0A6A6UJN1</accession>
<feature type="region of interest" description="Disordered" evidence="1">
    <location>
        <begin position="389"/>
        <end position="409"/>
    </location>
</feature>
<sequence length="409" mass="46382">MPRTLHRRSRSLAAAVSLLFVGVFLLQNHFGHERRSTRSATLLAAAPPYIEAILNPEDTQFPRLDCSLGNANRYSYLASDNHSVDGKLKYFFALDLYEAAHILPRLIGSVVEAIIFLGPSNCAVSIVEGRSTDGTFEILFLLGDELQNMGIEYFLQRSNLDPHGDRIGTLATLRNMALEPLMAHKQRFSSDTTVVFLNDVAICAEDILELIHQRVFQGADMTCPMDWTYVGPDPTFYDIWIARGITGDTFFNAPEDGDYNLAWDLFWNDEPAKSKLSKHQPFQVFSCWNGGVAFTAQPVLEEKIRFRHHSEEECFQGEPKLFCKDMWHYGFGKIAVVPSINLEYSDEQAKKIKELKGYTSKWTKDVNSDDKRIDWKQDPPELVQCMPSAASQDWVPWDEGNPWSSPSVL</sequence>
<dbReference type="PANTHER" id="PTHR34144:SF5">
    <property type="entry name" value="ALPHA-1,3-MANNOSYLTRANSFERASE CMT1"/>
    <property type="match status" value="1"/>
</dbReference>
<keyword evidence="2" id="KW-0808">Transferase</keyword>
<reference evidence="2" key="1">
    <citation type="journal article" date="2020" name="Stud. Mycol.">
        <title>101 Dothideomycetes genomes: a test case for predicting lifestyles and emergence of pathogens.</title>
        <authorList>
            <person name="Haridas S."/>
            <person name="Albert R."/>
            <person name="Binder M."/>
            <person name="Bloem J."/>
            <person name="Labutti K."/>
            <person name="Salamov A."/>
            <person name="Andreopoulos B."/>
            <person name="Baker S."/>
            <person name="Barry K."/>
            <person name="Bills G."/>
            <person name="Bluhm B."/>
            <person name="Cannon C."/>
            <person name="Castanera R."/>
            <person name="Culley D."/>
            <person name="Daum C."/>
            <person name="Ezra D."/>
            <person name="Gonzalez J."/>
            <person name="Henrissat B."/>
            <person name="Kuo A."/>
            <person name="Liang C."/>
            <person name="Lipzen A."/>
            <person name="Lutzoni F."/>
            <person name="Magnuson J."/>
            <person name="Mondo S."/>
            <person name="Nolan M."/>
            <person name="Ohm R."/>
            <person name="Pangilinan J."/>
            <person name="Park H.-J."/>
            <person name="Ramirez L."/>
            <person name="Alfaro M."/>
            <person name="Sun H."/>
            <person name="Tritt A."/>
            <person name="Yoshinaga Y."/>
            <person name="Zwiers L.-H."/>
            <person name="Turgeon B."/>
            <person name="Goodwin S."/>
            <person name="Spatafora J."/>
            <person name="Crous P."/>
            <person name="Grigoriev I."/>
        </authorList>
    </citation>
    <scope>NUCLEOTIDE SEQUENCE</scope>
    <source>
        <strain evidence="2">CBS 115976</strain>
    </source>
</reference>
<evidence type="ECO:0000313" key="2">
    <source>
        <dbReference type="EMBL" id="KAF2672449.1"/>
    </source>
</evidence>
<dbReference type="EMBL" id="MU004232">
    <property type="protein sequence ID" value="KAF2672449.1"/>
    <property type="molecule type" value="Genomic_DNA"/>
</dbReference>
<evidence type="ECO:0000256" key="1">
    <source>
        <dbReference type="SAM" id="MobiDB-lite"/>
    </source>
</evidence>
<dbReference type="Proteomes" id="UP000799302">
    <property type="component" value="Unassembled WGS sequence"/>
</dbReference>
<dbReference type="Pfam" id="PF11735">
    <property type="entry name" value="CAP59_mtransfer"/>
    <property type="match status" value="1"/>
</dbReference>
<gene>
    <name evidence="2" type="ORF">BT63DRAFT_196066</name>
</gene>
<dbReference type="PANTHER" id="PTHR34144">
    <property type="entry name" value="CHROMOSOME 8, WHOLE GENOME SHOTGUN SEQUENCE"/>
    <property type="match status" value="1"/>
</dbReference>
<dbReference type="GO" id="GO:0016740">
    <property type="term" value="F:transferase activity"/>
    <property type="evidence" value="ECO:0007669"/>
    <property type="project" value="UniProtKB-KW"/>
</dbReference>
<dbReference type="InterPro" id="IPR021047">
    <property type="entry name" value="Mannosyltransferase_CMT1"/>
</dbReference>
<keyword evidence="3" id="KW-1185">Reference proteome</keyword>